<proteinExistence type="predicted"/>
<dbReference type="SUPFAM" id="SSF49503">
    <property type="entry name" value="Cupredoxins"/>
    <property type="match status" value="1"/>
</dbReference>
<dbReference type="AlphaFoldDB" id="A0A6J7JGG8"/>
<organism evidence="1">
    <name type="scientific">freshwater metagenome</name>
    <dbReference type="NCBI Taxonomy" id="449393"/>
    <lineage>
        <taxon>unclassified sequences</taxon>
        <taxon>metagenomes</taxon>
        <taxon>ecological metagenomes</taxon>
    </lineage>
</organism>
<name>A0A6J7JGG8_9ZZZZ</name>
<gene>
    <name evidence="1" type="ORF">UFOPK3674_01905</name>
</gene>
<dbReference type="InterPro" id="IPR008972">
    <property type="entry name" value="Cupredoxin"/>
</dbReference>
<dbReference type="EMBL" id="CAFBMX010000011">
    <property type="protein sequence ID" value="CAB4942435.1"/>
    <property type="molecule type" value="Genomic_DNA"/>
</dbReference>
<sequence length="118" mass="12350">MARLAVVVIAALAAAALALPAAAPAAPAAPTAAAAATTTVQLEDSIFAPATLSLRRGARLRFVWAGTFAHNLTGRGVPRSYATPRVRARTLTLTLRRAGTFKYLCTLHSGMALRVRVR</sequence>
<dbReference type="Gene3D" id="2.60.40.420">
    <property type="entry name" value="Cupredoxins - blue copper proteins"/>
    <property type="match status" value="1"/>
</dbReference>
<reference evidence="1" key="1">
    <citation type="submission" date="2020-05" db="EMBL/GenBank/DDBJ databases">
        <authorList>
            <person name="Chiriac C."/>
            <person name="Salcher M."/>
            <person name="Ghai R."/>
            <person name="Kavagutti S V."/>
        </authorList>
    </citation>
    <scope>NUCLEOTIDE SEQUENCE</scope>
</reference>
<evidence type="ECO:0000313" key="1">
    <source>
        <dbReference type="EMBL" id="CAB4942435.1"/>
    </source>
</evidence>
<accession>A0A6J7JGG8</accession>
<protein>
    <submittedName>
        <fullName evidence="1">Unannotated protein</fullName>
    </submittedName>
</protein>